<proteinExistence type="predicted"/>
<dbReference type="AlphaFoldDB" id="A0A6J4KB77"/>
<gene>
    <name evidence="1" type="ORF">AVDCRST_MAG71-42</name>
</gene>
<sequence>MPTLWFLKDGRTPYTECGPGSPLSFAEAAVVFGSDDIRAMGPQPPSFNPDETSEAPRNVVLQVDPDEGSSVLLPEAGFYWVVSADPDAAAARLSKERAKP</sequence>
<accession>A0A6J4KB77</accession>
<name>A0A6J4KB77_9GAMM</name>
<evidence type="ECO:0000313" key="1">
    <source>
        <dbReference type="EMBL" id="CAA9300237.1"/>
    </source>
</evidence>
<dbReference type="EMBL" id="CADCUA010000010">
    <property type="protein sequence ID" value="CAA9300237.1"/>
    <property type="molecule type" value="Genomic_DNA"/>
</dbReference>
<reference evidence="1" key="1">
    <citation type="submission" date="2020-02" db="EMBL/GenBank/DDBJ databases">
        <authorList>
            <person name="Meier V. D."/>
        </authorList>
    </citation>
    <scope>NUCLEOTIDE SEQUENCE</scope>
    <source>
        <strain evidence="1">AVDCRST_MAG71</strain>
    </source>
</reference>
<organism evidence="1">
    <name type="scientific">uncultured Lysobacter sp</name>
    <dbReference type="NCBI Taxonomy" id="271060"/>
    <lineage>
        <taxon>Bacteria</taxon>
        <taxon>Pseudomonadati</taxon>
        <taxon>Pseudomonadota</taxon>
        <taxon>Gammaproteobacteria</taxon>
        <taxon>Lysobacterales</taxon>
        <taxon>Lysobacteraceae</taxon>
        <taxon>Lysobacter</taxon>
        <taxon>environmental samples</taxon>
    </lineage>
</organism>
<protein>
    <submittedName>
        <fullName evidence="1">Uncharacterized protein</fullName>
    </submittedName>
</protein>